<dbReference type="SUPFAM" id="SSF48452">
    <property type="entry name" value="TPR-like"/>
    <property type="match status" value="1"/>
</dbReference>
<name>A0ABV2TAL5_9BACT</name>
<dbReference type="Pfam" id="PF14322">
    <property type="entry name" value="SusD-like_3"/>
    <property type="match status" value="1"/>
</dbReference>
<proteinExistence type="inferred from homology"/>
<protein>
    <submittedName>
        <fullName evidence="9">RagB/SusD family nutrient uptake outer membrane protein</fullName>
    </submittedName>
</protein>
<evidence type="ECO:0000259" key="8">
    <source>
        <dbReference type="Pfam" id="PF14322"/>
    </source>
</evidence>
<gene>
    <name evidence="9" type="ORF">ABR189_21895</name>
</gene>
<dbReference type="Pfam" id="PF07980">
    <property type="entry name" value="SusD_RagB"/>
    <property type="match status" value="1"/>
</dbReference>
<dbReference type="InterPro" id="IPR011990">
    <property type="entry name" value="TPR-like_helical_dom_sf"/>
</dbReference>
<dbReference type="EMBL" id="JBEXAC010000002">
    <property type="protein sequence ID" value="MET7000058.1"/>
    <property type="molecule type" value="Genomic_DNA"/>
</dbReference>
<evidence type="ECO:0000256" key="6">
    <source>
        <dbReference type="SAM" id="SignalP"/>
    </source>
</evidence>
<evidence type="ECO:0000259" key="7">
    <source>
        <dbReference type="Pfam" id="PF07980"/>
    </source>
</evidence>
<feature type="chain" id="PRO_5045767993" evidence="6">
    <location>
        <begin position="24"/>
        <end position="467"/>
    </location>
</feature>
<comment type="subcellular location">
    <subcellularLocation>
        <location evidence="1">Cell outer membrane</location>
    </subcellularLocation>
</comment>
<organism evidence="9 10">
    <name type="scientific">Chitinophaga defluvii</name>
    <dbReference type="NCBI Taxonomy" id="3163343"/>
    <lineage>
        <taxon>Bacteria</taxon>
        <taxon>Pseudomonadati</taxon>
        <taxon>Bacteroidota</taxon>
        <taxon>Chitinophagia</taxon>
        <taxon>Chitinophagales</taxon>
        <taxon>Chitinophagaceae</taxon>
        <taxon>Chitinophaga</taxon>
    </lineage>
</organism>
<evidence type="ECO:0000313" key="10">
    <source>
        <dbReference type="Proteomes" id="UP001549749"/>
    </source>
</evidence>
<dbReference type="Proteomes" id="UP001549749">
    <property type="component" value="Unassembled WGS sequence"/>
</dbReference>
<keyword evidence="10" id="KW-1185">Reference proteome</keyword>
<evidence type="ECO:0000313" key="9">
    <source>
        <dbReference type="EMBL" id="MET7000058.1"/>
    </source>
</evidence>
<comment type="caution">
    <text evidence="9">The sequence shown here is derived from an EMBL/GenBank/DDBJ whole genome shotgun (WGS) entry which is preliminary data.</text>
</comment>
<evidence type="ECO:0000256" key="2">
    <source>
        <dbReference type="ARBA" id="ARBA00006275"/>
    </source>
</evidence>
<keyword evidence="3 6" id="KW-0732">Signal</keyword>
<dbReference type="InterPro" id="IPR012944">
    <property type="entry name" value="SusD_RagB_dom"/>
</dbReference>
<evidence type="ECO:0000256" key="1">
    <source>
        <dbReference type="ARBA" id="ARBA00004442"/>
    </source>
</evidence>
<dbReference type="InterPro" id="IPR033985">
    <property type="entry name" value="SusD-like_N"/>
</dbReference>
<keyword evidence="5" id="KW-0998">Cell outer membrane</keyword>
<evidence type="ECO:0000256" key="5">
    <source>
        <dbReference type="ARBA" id="ARBA00023237"/>
    </source>
</evidence>
<sequence>MTVQYLKKRLTYLVLSLPLLMAACNKSLDLHPSDNIDASKAYRKVSDLNEGLIGAYGSLGYSSIHNVSLESDECTLPNDNTVGRNVSTYRWQLDPSNTTITTPWQDNYITIDRVNRVLAAVDVVASKPSESTLKAQYKGELLALRAYAHMELLRNFAEKYEPAAMGIPYMEESKISSPARDQVSVVMDKINADLEAAKKLLPDDFTDKTRVTKPAISAMQARVALYEKNWAQAASFAKEAIDAIPLASRTEFANIWTDAGDAEVFWKLKKTAAEGILVGDIYYDTRKILLYTPSYELVNQFDKVKDVRFAAYILKVDNPNTGNSPWRVNKYLSKDGYINLADIKLFRTGEMYLILAEALAESNNLPDAADALNDLRAARIDGYVRQNFAGKQALIDAIYAERFKELAFEGHRFFDLRRRDLPVTREPADAINAIGAVLLKPTDRQYVFPIPDAEIRANKNMKQNPNY</sequence>
<evidence type="ECO:0000256" key="4">
    <source>
        <dbReference type="ARBA" id="ARBA00023136"/>
    </source>
</evidence>
<comment type="similarity">
    <text evidence="2">Belongs to the SusD family.</text>
</comment>
<dbReference type="Gene3D" id="1.25.40.390">
    <property type="match status" value="1"/>
</dbReference>
<accession>A0ABV2TAL5</accession>
<reference evidence="9 10" key="1">
    <citation type="submission" date="2024-06" db="EMBL/GenBank/DDBJ databases">
        <title>Chitinophaga defluvii sp. nov., isolated from municipal sewage.</title>
        <authorList>
            <person name="Zhang L."/>
        </authorList>
    </citation>
    <scope>NUCLEOTIDE SEQUENCE [LARGE SCALE GENOMIC DNA]</scope>
    <source>
        <strain evidence="9 10">H8</strain>
    </source>
</reference>
<feature type="domain" description="SusD-like N-terminal" evidence="8">
    <location>
        <begin position="47"/>
        <end position="225"/>
    </location>
</feature>
<keyword evidence="4" id="KW-0472">Membrane</keyword>
<feature type="signal peptide" evidence="6">
    <location>
        <begin position="1"/>
        <end position="23"/>
    </location>
</feature>
<dbReference type="PROSITE" id="PS51257">
    <property type="entry name" value="PROKAR_LIPOPROTEIN"/>
    <property type="match status" value="1"/>
</dbReference>
<feature type="domain" description="RagB/SusD" evidence="7">
    <location>
        <begin position="333"/>
        <end position="467"/>
    </location>
</feature>
<dbReference type="RefSeq" id="WP_354662619.1">
    <property type="nucleotide sequence ID" value="NZ_JBEXAC010000002.1"/>
</dbReference>
<evidence type="ECO:0000256" key="3">
    <source>
        <dbReference type="ARBA" id="ARBA00022729"/>
    </source>
</evidence>